<keyword evidence="4 7" id="KW-0418">Kinase</keyword>
<dbReference type="InterPro" id="IPR008144">
    <property type="entry name" value="Guanylate_kin-like_dom"/>
</dbReference>
<dbReference type="PANTHER" id="PTHR23117:SF13">
    <property type="entry name" value="GUANYLATE KINASE"/>
    <property type="match status" value="1"/>
</dbReference>
<dbReference type="SMART" id="SM00072">
    <property type="entry name" value="GuKc"/>
    <property type="match status" value="1"/>
</dbReference>
<dbReference type="Proteomes" id="UP000822142">
    <property type="component" value="Unassembled WGS sequence"/>
</dbReference>
<reference evidence="7 8" key="1">
    <citation type="journal article" date="2020" name="Cell Host Microbe">
        <title>Functional and Genomic Variation between Human-Derived Isolates of Lachnospiraceae Reveals Inter- and Intra-Species Diversity.</title>
        <authorList>
            <person name="Sorbara M.T."/>
            <person name="Littmann E.R."/>
            <person name="Fontana E."/>
            <person name="Moody T.U."/>
            <person name="Kohout C.E."/>
            <person name="Gjonbalaj M."/>
            <person name="Eaton V."/>
            <person name="Seok R."/>
            <person name="Leiner I.M."/>
            <person name="Pamer E.G."/>
        </authorList>
    </citation>
    <scope>NUCLEOTIDE SEQUENCE [LARGE SCALE GENOMIC DNA]</scope>
    <source>
        <strain evidence="7 8">MSK.15.26</strain>
    </source>
</reference>
<feature type="domain" description="Guanylate kinase-like" evidence="6">
    <location>
        <begin position="2"/>
        <end position="192"/>
    </location>
</feature>
<keyword evidence="8" id="KW-1185">Reference proteome</keyword>
<evidence type="ECO:0000256" key="1">
    <source>
        <dbReference type="ARBA" id="ARBA00003531"/>
    </source>
</evidence>
<sequence>MGKIFYIMGKSSSGKDTIYSRLLEDSQLGLSRIVLYTTRPMREGEQEGREYHFTDEACFEKLQEQEKVIESRTYQTVYGPWTYFTADDGTLELAENSYLGIGTLESYEGMKKYYGEESVVPVYVEVEDGERLRRAIRREELQKIPKYEEMCRRFLADAEDFSEEKLQQAGISKRFLNIELENCIKEIKNSIQKLQ</sequence>
<comment type="catalytic activity">
    <reaction evidence="5">
        <text>GMP + ATP = GDP + ADP</text>
        <dbReference type="Rhea" id="RHEA:20780"/>
        <dbReference type="ChEBI" id="CHEBI:30616"/>
        <dbReference type="ChEBI" id="CHEBI:58115"/>
        <dbReference type="ChEBI" id="CHEBI:58189"/>
        <dbReference type="ChEBI" id="CHEBI:456216"/>
        <dbReference type="EC" id="2.7.4.8"/>
    </reaction>
</comment>
<evidence type="ECO:0000259" key="6">
    <source>
        <dbReference type="PROSITE" id="PS50052"/>
    </source>
</evidence>
<dbReference type="PROSITE" id="PS50052">
    <property type="entry name" value="GUANYLATE_KINASE_2"/>
    <property type="match status" value="1"/>
</dbReference>
<organism evidence="7 8">
    <name type="scientific">Blautia hansenii</name>
    <name type="common">Ruminococcus hansenii</name>
    <dbReference type="NCBI Taxonomy" id="1322"/>
    <lineage>
        <taxon>Bacteria</taxon>
        <taxon>Bacillati</taxon>
        <taxon>Bacillota</taxon>
        <taxon>Clostridia</taxon>
        <taxon>Lachnospirales</taxon>
        <taxon>Lachnospiraceae</taxon>
        <taxon>Blautia</taxon>
    </lineage>
</organism>
<keyword evidence="3" id="KW-0808">Transferase</keyword>
<evidence type="ECO:0000256" key="3">
    <source>
        <dbReference type="ARBA" id="ARBA00022679"/>
    </source>
</evidence>
<dbReference type="Gene3D" id="3.40.50.300">
    <property type="entry name" value="P-loop containing nucleotide triphosphate hydrolases"/>
    <property type="match status" value="1"/>
</dbReference>
<evidence type="ECO:0000256" key="2">
    <source>
        <dbReference type="ARBA" id="ARBA00005790"/>
    </source>
</evidence>
<dbReference type="GO" id="GO:0016301">
    <property type="term" value="F:kinase activity"/>
    <property type="evidence" value="ECO:0007669"/>
    <property type="project" value="UniProtKB-KW"/>
</dbReference>
<gene>
    <name evidence="7" type="ORF">G5A70_09280</name>
</gene>
<dbReference type="PANTHER" id="PTHR23117">
    <property type="entry name" value="GUANYLATE KINASE-RELATED"/>
    <property type="match status" value="1"/>
</dbReference>
<protein>
    <submittedName>
        <fullName evidence="7">Guanylate kinase</fullName>
    </submittedName>
</protein>
<dbReference type="InterPro" id="IPR020590">
    <property type="entry name" value="Guanylate_kinase_CS"/>
</dbReference>
<comment type="similarity">
    <text evidence="2">Belongs to the guanylate kinase family.</text>
</comment>
<dbReference type="RefSeq" id="WP_173749372.1">
    <property type="nucleotide sequence ID" value="NZ_JAAITA010000011.1"/>
</dbReference>
<evidence type="ECO:0000256" key="5">
    <source>
        <dbReference type="ARBA" id="ARBA00048594"/>
    </source>
</evidence>
<comment type="function">
    <text evidence="1">Essential for recycling GMP and indirectly, cGMP.</text>
</comment>
<dbReference type="EMBL" id="JAAITA010000011">
    <property type="protein sequence ID" value="NSJ86352.1"/>
    <property type="molecule type" value="Genomic_DNA"/>
</dbReference>
<name>A0ABX2IC13_BLAHA</name>
<evidence type="ECO:0000256" key="4">
    <source>
        <dbReference type="ARBA" id="ARBA00022777"/>
    </source>
</evidence>
<dbReference type="PROSITE" id="PS00856">
    <property type="entry name" value="GUANYLATE_KINASE_1"/>
    <property type="match status" value="1"/>
</dbReference>
<evidence type="ECO:0000313" key="8">
    <source>
        <dbReference type="Proteomes" id="UP000822142"/>
    </source>
</evidence>
<accession>A0ABX2IC13</accession>
<evidence type="ECO:0000313" key="7">
    <source>
        <dbReference type="EMBL" id="NSJ86352.1"/>
    </source>
</evidence>
<comment type="caution">
    <text evidence="7">The sequence shown here is derived from an EMBL/GenBank/DDBJ whole genome shotgun (WGS) entry which is preliminary data.</text>
</comment>
<dbReference type="InterPro" id="IPR027417">
    <property type="entry name" value="P-loop_NTPase"/>
</dbReference>
<proteinExistence type="inferred from homology"/>
<dbReference type="SUPFAM" id="SSF52540">
    <property type="entry name" value="P-loop containing nucleoside triphosphate hydrolases"/>
    <property type="match status" value="1"/>
</dbReference>
<dbReference type="InterPro" id="IPR008145">
    <property type="entry name" value="GK/Ca_channel_bsu"/>
</dbReference>
<dbReference type="Pfam" id="PF00625">
    <property type="entry name" value="Guanylate_kin"/>
    <property type="match status" value="1"/>
</dbReference>